<protein>
    <recommendedName>
        <fullName evidence="3">Acetyl-CoA carboxylase</fullName>
    </recommendedName>
</protein>
<evidence type="ECO:0000313" key="2">
    <source>
        <dbReference type="Proteomes" id="UP000050511"/>
    </source>
</evidence>
<dbReference type="Proteomes" id="UP000050511">
    <property type="component" value="Unassembled WGS sequence"/>
</dbReference>
<evidence type="ECO:0000313" key="1">
    <source>
        <dbReference type="EMBL" id="KPN44541.1"/>
    </source>
</evidence>
<organism evidence="1 2">
    <name type="scientific">Lactiplantibacillus plantarum WJL</name>
    <dbReference type="NCBI Taxonomy" id="1350466"/>
    <lineage>
        <taxon>Bacteria</taxon>
        <taxon>Bacillati</taxon>
        <taxon>Bacillota</taxon>
        <taxon>Bacilli</taxon>
        <taxon>Lactobacillales</taxon>
        <taxon>Lactobacillaceae</taxon>
        <taxon>Lactiplantibacillus</taxon>
    </lineage>
</organism>
<comment type="caution">
    <text evidence="1">The sequence shown here is derived from an EMBL/GenBank/DDBJ whole genome shotgun (WGS) entry which is preliminary data.</text>
</comment>
<evidence type="ECO:0008006" key="3">
    <source>
        <dbReference type="Google" id="ProtNLM"/>
    </source>
</evidence>
<reference evidence="1 2" key="1">
    <citation type="submission" date="2015-10" db="EMBL/GenBank/DDBJ databases">
        <title>Resequencing of Lactobacillus plantarum WJL strain genome.</title>
        <authorList>
            <person name="Martino M.E."/>
        </authorList>
    </citation>
    <scope>NUCLEOTIDE SEQUENCE [LARGE SCALE GENOMIC DNA]</scope>
    <source>
        <strain evidence="1 2">WJL</strain>
    </source>
</reference>
<accession>A0A837P5L2</accession>
<dbReference type="EMBL" id="LKLZ01000002">
    <property type="protein sequence ID" value="KPN44541.1"/>
    <property type="molecule type" value="Genomic_DNA"/>
</dbReference>
<dbReference type="AlphaFoldDB" id="A0A837P5L2"/>
<dbReference type="RefSeq" id="WP_022638650.1">
    <property type="nucleotide sequence ID" value="NZ_AUTE01000043.1"/>
</dbReference>
<gene>
    <name evidence="1" type="ORF">WJL_0056</name>
</gene>
<sequence>MNKDLDIITSRLALLFKPTSRTRYWLVIANDPYDQSYNVFFNSQRTNERLRSMPLHKLANYNLIDLENLLKALRQQTKLTIEFIGFTGQVWPQSQKIIQKRRQALE</sequence>
<name>A0A837P5L2_LACPN</name>
<proteinExistence type="predicted"/>